<organism evidence="2 3">
    <name type="scientific">Ascosphaera apis ARSEF 7405</name>
    <dbReference type="NCBI Taxonomy" id="392613"/>
    <lineage>
        <taxon>Eukaryota</taxon>
        <taxon>Fungi</taxon>
        <taxon>Dikarya</taxon>
        <taxon>Ascomycota</taxon>
        <taxon>Pezizomycotina</taxon>
        <taxon>Eurotiomycetes</taxon>
        <taxon>Eurotiomycetidae</taxon>
        <taxon>Onygenales</taxon>
        <taxon>Ascosphaeraceae</taxon>
        <taxon>Ascosphaera</taxon>
    </lineage>
</organism>
<name>A0A162IQU0_9EURO</name>
<gene>
    <name evidence="2" type="ORF">AAP_00945</name>
</gene>
<dbReference type="VEuPathDB" id="FungiDB:AAP_00945"/>
<evidence type="ECO:0000256" key="1">
    <source>
        <dbReference type="SAM" id="MobiDB-lite"/>
    </source>
</evidence>
<keyword evidence="3" id="KW-1185">Reference proteome</keyword>
<feature type="compositionally biased region" description="Polar residues" evidence="1">
    <location>
        <begin position="149"/>
        <end position="165"/>
    </location>
</feature>
<evidence type="ECO:0000313" key="2">
    <source>
        <dbReference type="EMBL" id="KZZ97302.1"/>
    </source>
</evidence>
<feature type="compositionally biased region" description="Acidic residues" evidence="1">
    <location>
        <begin position="235"/>
        <end position="264"/>
    </location>
</feature>
<dbReference type="OrthoDB" id="77607at2759"/>
<accession>A0A162IQU0</accession>
<dbReference type="EMBL" id="AZGZ01000002">
    <property type="protein sequence ID" value="KZZ97302.1"/>
    <property type="molecule type" value="Genomic_DNA"/>
</dbReference>
<feature type="compositionally biased region" description="Low complexity" evidence="1">
    <location>
        <begin position="15"/>
        <end position="36"/>
    </location>
</feature>
<reference evidence="2 3" key="1">
    <citation type="journal article" date="2016" name="Genome Biol. Evol.">
        <title>Divergent and convergent evolution of fungal pathogenicity.</title>
        <authorList>
            <person name="Shang Y."/>
            <person name="Xiao G."/>
            <person name="Zheng P."/>
            <person name="Cen K."/>
            <person name="Zhan S."/>
            <person name="Wang C."/>
        </authorList>
    </citation>
    <scope>NUCLEOTIDE SEQUENCE [LARGE SCALE GENOMIC DNA]</scope>
    <source>
        <strain evidence="2 3">ARSEF 7405</strain>
    </source>
</reference>
<feature type="compositionally biased region" description="Basic and acidic residues" evidence="1">
    <location>
        <begin position="211"/>
        <end position="224"/>
    </location>
</feature>
<evidence type="ECO:0000313" key="3">
    <source>
        <dbReference type="Proteomes" id="UP000242877"/>
    </source>
</evidence>
<dbReference type="AlphaFoldDB" id="A0A162IQU0"/>
<protein>
    <submittedName>
        <fullName evidence="2">Uncharacterized protein</fullName>
    </submittedName>
</protein>
<feature type="region of interest" description="Disordered" evidence="1">
    <location>
        <begin position="211"/>
        <end position="264"/>
    </location>
</feature>
<feature type="compositionally biased region" description="Basic and acidic residues" evidence="1">
    <location>
        <begin position="1"/>
        <end position="14"/>
    </location>
</feature>
<feature type="region of interest" description="Disordered" evidence="1">
    <location>
        <begin position="141"/>
        <end position="165"/>
    </location>
</feature>
<sequence>MADIRAMLRNELAARKSAASTSSSTTAAAPQSQLSASKKRKHEPASSEHHTQNSLPILTAEEGRKRQRSGAYPLSATVDQDADIKDGSAMSGVEETEAGPQSPNMNEGIGSVAQTAAPQPTAADPSALDDEWALFEQEVIAPTKETDTTSHTFTSIHTMKQSNPSAVISAPAREEMLEGEKEDAELFLMEEFDTMERLEERLKVMRERKAELERRRKEGVEAKMEGIVVTPKEEGEGEEADDENESEDEDDEDEEEWDEWGFGR</sequence>
<dbReference type="Proteomes" id="UP000242877">
    <property type="component" value="Unassembled WGS sequence"/>
</dbReference>
<feature type="region of interest" description="Disordered" evidence="1">
    <location>
        <begin position="1"/>
        <end position="110"/>
    </location>
</feature>
<proteinExistence type="predicted"/>
<comment type="caution">
    <text evidence="2">The sequence shown here is derived from an EMBL/GenBank/DDBJ whole genome shotgun (WGS) entry which is preliminary data.</text>
</comment>